<reference evidence="1 2" key="1">
    <citation type="journal article" date="2015" name="Proc. Natl. Acad. Sci. U.S.A.">
        <title>The resurrection genome of Boea hygrometrica: A blueprint for survival of dehydration.</title>
        <authorList>
            <person name="Xiao L."/>
            <person name="Yang G."/>
            <person name="Zhang L."/>
            <person name="Yang X."/>
            <person name="Zhao S."/>
            <person name="Ji Z."/>
            <person name="Zhou Q."/>
            <person name="Hu M."/>
            <person name="Wang Y."/>
            <person name="Chen M."/>
            <person name="Xu Y."/>
            <person name="Jin H."/>
            <person name="Xiao X."/>
            <person name="Hu G."/>
            <person name="Bao F."/>
            <person name="Hu Y."/>
            <person name="Wan P."/>
            <person name="Li L."/>
            <person name="Deng X."/>
            <person name="Kuang T."/>
            <person name="Xiang C."/>
            <person name="Zhu J.K."/>
            <person name="Oliver M.J."/>
            <person name="He Y."/>
        </authorList>
    </citation>
    <scope>NUCLEOTIDE SEQUENCE [LARGE SCALE GENOMIC DNA]</scope>
    <source>
        <strain evidence="2">cv. XS01</strain>
    </source>
</reference>
<proteinExistence type="predicted"/>
<dbReference type="AlphaFoldDB" id="A0A2Z7BK32"/>
<evidence type="ECO:0000313" key="2">
    <source>
        <dbReference type="Proteomes" id="UP000250235"/>
    </source>
</evidence>
<evidence type="ECO:0000313" key="1">
    <source>
        <dbReference type="EMBL" id="KZV34465.1"/>
    </source>
</evidence>
<protein>
    <submittedName>
        <fullName evidence="1">Uncharacterized protein</fullName>
    </submittedName>
</protein>
<sequence>MQHAIIDAMKCMRAIKDRIARPVNQLANHLSRASIPRTVYQLGKSSVRDLQSPSAHHSSVVFRHNKSFDHHSDDSVGLFRHNSSVGQSQHGSQIKSSINLSIRLKMYACMPIQYSMHNAYNLYVKTKCKTQSIHKLYHVSHRNISADFTTSITAMFTLKAVKSAQFIPPTADIYLNRFRTGCGNYTA</sequence>
<dbReference type="EMBL" id="KV005057">
    <property type="protein sequence ID" value="KZV34465.1"/>
    <property type="molecule type" value="Genomic_DNA"/>
</dbReference>
<name>A0A2Z7BK32_9LAMI</name>
<organism evidence="1 2">
    <name type="scientific">Dorcoceras hygrometricum</name>
    <dbReference type="NCBI Taxonomy" id="472368"/>
    <lineage>
        <taxon>Eukaryota</taxon>
        <taxon>Viridiplantae</taxon>
        <taxon>Streptophyta</taxon>
        <taxon>Embryophyta</taxon>
        <taxon>Tracheophyta</taxon>
        <taxon>Spermatophyta</taxon>
        <taxon>Magnoliopsida</taxon>
        <taxon>eudicotyledons</taxon>
        <taxon>Gunneridae</taxon>
        <taxon>Pentapetalae</taxon>
        <taxon>asterids</taxon>
        <taxon>lamiids</taxon>
        <taxon>Lamiales</taxon>
        <taxon>Gesneriaceae</taxon>
        <taxon>Didymocarpoideae</taxon>
        <taxon>Trichosporeae</taxon>
        <taxon>Loxocarpinae</taxon>
        <taxon>Dorcoceras</taxon>
    </lineage>
</organism>
<accession>A0A2Z7BK32</accession>
<keyword evidence="2" id="KW-1185">Reference proteome</keyword>
<gene>
    <name evidence="1" type="ORF">F511_23008</name>
</gene>
<dbReference type="Proteomes" id="UP000250235">
    <property type="component" value="Unassembled WGS sequence"/>
</dbReference>